<protein>
    <submittedName>
        <fullName evidence="3">Plasmalemma vesicle associated protein b</fullName>
    </submittedName>
</protein>
<dbReference type="PANTHER" id="PTHR21687">
    <property type="entry name" value="PLASMALEMMA VESICLE-ASSOCIATED PROTEIN"/>
    <property type="match status" value="1"/>
</dbReference>
<reference evidence="3" key="1">
    <citation type="submission" date="2023-05" db="EMBL/GenBank/DDBJ databases">
        <title>High-quality long-read genome of Scophthalmus maximus.</title>
        <authorList>
            <person name="Lien S."/>
            <person name="Martinez P."/>
        </authorList>
    </citation>
    <scope>NUCLEOTIDE SEQUENCE [LARGE SCALE GENOMIC DNA]</scope>
</reference>
<dbReference type="GO" id="GO:0002693">
    <property type="term" value="P:positive regulation of cellular extravasation"/>
    <property type="evidence" value="ECO:0007669"/>
    <property type="project" value="TreeGrafter"/>
</dbReference>
<dbReference type="Ensembl" id="ENSSMAT00000034675.2">
    <property type="protein sequence ID" value="ENSSMAP00000034236.2"/>
    <property type="gene ID" value="ENSSMAG00000020944.2"/>
</dbReference>
<evidence type="ECO:0000256" key="2">
    <source>
        <dbReference type="SAM" id="Phobius"/>
    </source>
</evidence>
<sequence length="337" mass="38735">MYSSSYSQAKFGLEAREPLHKTKGKSCGYYMRIVFFFSSLIQSLIIVSLVLFLIYGQPEKSAEERRVEELELNFNRLGENNIALRKEKGELGAQLAARTAEKAALEKDFEKLKTEANNTIFQLRNRLVSCCLIPICTFKKITTLILLNAQQKAMINLIQTNFTQTVQYLSQERDNALKDRDTHHQDAITLRRENTLLKEQGTTYTKKCKEDFAHSLDGITTVTRDFLNRINSLFPHQLTFHLTCVKQQEQMEKIRHSCTNLSRDVENKFQLYLDNVGNKVSEIQALSSRLEVQNIHLTSDVQQCERSRSEAIAEAAAQLQLKQKTHDDQVDFMGEGM</sequence>
<dbReference type="InterPro" id="IPR009538">
    <property type="entry name" value="PV-1"/>
</dbReference>
<dbReference type="Proteomes" id="UP000694558">
    <property type="component" value="Chromosome 12"/>
</dbReference>
<reference evidence="3" key="2">
    <citation type="submission" date="2025-08" db="UniProtKB">
        <authorList>
            <consortium name="Ensembl"/>
        </authorList>
    </citation>
    <scope>IDENTIFICATION</scope>
</reference>
<evidence type="ECO:0000313" key="4">
    <source>
        <dbReference type="Proteomes" id="UP000694558"/>
    </source>
</evidence>
<organism evidence="3 4">
    <name type="scientific">Scophthalmus maximus</name>
    <name type="common">Turbot</name>
    <name type="synonym">Psetta maxima</name>
    <dbReference type="NCBI Taxonomy" id="52904"/>
    <lineage>
        <taxon>Eukaryota</taxon>
        <taxon>Metazoa</taxon>
        <taxon>Chordata</taxon>
        <taxon>Craniata</taxon>
        <taxon>Vertebrata</taxon>
        <taxon>Euteleostomi</taxon>
        <taxon>Actinopterygii</taxon>
        <taxon>Neopterygii</taxon>
        <taxon>Teleostei</taxon>
        <taxon>Neoteleostei</taxon>
        <taxon>Acanthomorphata</taxon>
        <taxon>Carangaria</taxon>
        <taxon>Pleuronectiformes</taxon>
        <taxon>Pleuronectoidei</taxon>
        <taxon>Scophthalmidae</taxon>
        <taxon>Scophthalmus</taxon>
    </lineage>
</organism>
<evidence type="ECO:0000256" key="1">
    <source>
        <dbReference type="SAM" id="Coils"/>
    </source>
</evidence>
<keyword evidence="2" id="KW-0812">Transmembrane</keyword>
<dbReference type="PANTHER" id="PTHR21687:SF6">
    <property type="entry name" value="PLASMALEMMA VESICLE-ASSOCIATED PROTEIN"/>
    <property type="match status" value="1"/>
</dbReference>
<name>A0A8D3BHB7_SCOMX</name>
<evidence type="ECO:0000313" key="3">
    <source>
        <dbReference type="Ensembl" id="ENSSMAP00000034236.2"/>
    </source>
</evidence>
<dbReference type="AlphaFoldDB" id="A0A8D3BHB7"/>
<keyword evidence="1" id="KW-0175">Coiled coil</keyword>
<keyword evidence="2" id="KW-1133">Transmembrane helix</keyword>
<feature type="transmembrane region" description="Helical" evidence="2">
    <location>
        <begin position="29"/>
        <end position="55"/>
    </location>
</feature>
<accession>A0A8D3BHB7</accession>
<proteinExistence type="predicted"/>
<feature type="coiled-coil region" evidence="1">
    <location>
        <begin position="60"/>
        <end position="115"/>
    </location>
</feature>
<dbReference type="Pfam" id="PF06637">
    <property type="entry name" value="PV-1"/>
    <property type="match status" value="1"/>
</dbReference>
<dbReference type="GeneTree" id="ENSGT00390000006166"/>
<keyword evidence="2" id="KW-0472">Membrane</keyword>
<dbReference type="GO" id="GO:0043114">
    <property type="term" value="P:regulation of vascular permeability"/>
    <property type="evidence" value="ECO:0007669"/>
    <property type="project" value="TreeGrafter"/>
</dbReference>